<accession>A0A8E0IR55</accession>
<evidence type="ECO:0000313" key="1">
    <source>
        <dbReference type="EMBL" id="EPC72130.1"/>
    </source>
</evidence>
<gene>
    <name evidence="1" type="ORF">Lpp71_11555</name>
</gene>
<dbReference type="AlphaFoldDB" id="A0A8E0IR55"/>
<protein>
    <submittedName>
        <fullName evidence="1">Uncharacterized protein</fullName>
    </submittedName>
</protein>
<evidence type="ECO:0000313" key="2">
    <source>
        <dbReference type="Proteomes" id="UP000014252"/>
    </source>
</evidence>
<dbReference type="EMBL" id="ANKD01000579">
    <property type="protein sequence ID" value="EPC72130.1"/>
    <property type="molecule type" value="Genomic_DNA"/>
</dbReference>
<organism evidence="1 2">
    <name type="scientific">Lacticaseibacillus paracasei subsp. paracasei Lpp71</name>
    <dbReference type="NCBI Taxonomy" id="1256207"/>
    <lineage>
        <taxon>Bacteria</taxon>
        <taxon>Bacillati</taxon>
        <taxon>Bacillota</taxon>
        <taxon>Bacilli</taxon>
        <taxon>Lactobacillales</taxon>
        <taxon>Lactobacillaceae</taxon>
        <taxon>Lacticaseibacillus</taxon>
    </lineage>
</organism>
<name>A0A8E0IR55_LACPA</name>
<sequence length="28" mass="3052">MAELKVRALSEQDLAGIESAAKRAHLSR</sequence>
<proteinExistence type="predicted"/>
<comment type="caution">
    <text evidence="1">The sequence shown here is derived from an EMBL/GenBank/DDBJ whole genome shotgun (WGS) entry which is preliminary data.</text>
</comment>
<reference evidence="1 2" key="1">
    <citation type="journal article" date="2013" name="PLoS ONE">
        <title>Lactobacillus paracasei comparative genomics: towards species pan-genome definition and exploitation of diversity.</title>
        <authorList>
            <person name="Smokvina T."/>
            <person name="Wels M."/>
            <person name="Polka J."/>
            <person name="Chervaux C."/>
            <person name="Brisse S."/>
            <person name="Boekhorst J."/>
            <person name="van Hylckama Vlieg J.E."/>
            <person name="Siezen R.J."/>
        </authorList>
    </citation>
    <scope>NUCLEOTIDE SEQUENCE [LARGE SCALE GENOMIC DNA]</scope>
    <source>
        <strain evidence="1 2">Lpp71</strain>
    </source>
</reference>
<dbReference type="Proteomes" id="UP000014252">
    <property type="component" value="Unassembled WGS sequence"/>
</dbReference>